<feature type="region of interest" description="Disordered" evidence="1">
    <location>
        <begin position="1"/>
        <end position="23"/>
    </location>
</feature>
<sequence length="131" mass="14323">MSTMERRPDPDHGTAEREPVRGEGRLLAKALRADARPAEWLGDLKSEDEAPMEAALLPGLLLDLPVPREDINDLVALAPHLAQDAKTMTLLVRCVARFLRDVRDSPHPPHAAPHRGRRMNGVPAAILPVAS</sequence>
<comment type="caution">
    <text evidence="3">The sequence shown here is derived from an EMBL/GenBank/DDBJ whole genome shotgun (WGS) entry which is preliminary data.</text>
</comment>
<gene>
    <name evidence="3" type="ORF">QFZ56_006328</name>
</gene>
<dbReference type="RefSeq" id="WP_307047343.1">
    <property type="nucleotide sequence ID" value="NZ_JAUSYA010000001.1"/>
</dbReference>
<accession>A0ABU0Q9L9</accession>
<feature type="domain" description="N-acyltransferase N-terminal" evidence="2">
    <location>
        <begin position="57"/>
        <end position="114"/>
    </location>
</feature>
<proteinExistence type="predicted"/>
<dbReference type="InterPro" id="IPR041273">
    <property type="entry name" value="NAT_N"/>
</dbReference>
<organism evidence="3 4">
    <name type="scientific">Streptomyces achromogenes</name>
    <dbReference type="NCBI Taxonomy" id="67255"/>
    <lineage>
        <taxon>Bacteria</taxon>
        <taxon>Bacillati</taxon>
        <taxon>Actinomycetota</taxon>
        <taxon>Actinomycetes</taxon>
        <taxon>Kitasatosporales</taxon>
        <taxon>Streptomycetaceae</taxon>
        <taxon>Streptomyces</taxon>
    </lineage>
</organism>
<name>A0ABU0Q9L9_STRAH</name>
<keyword evidence="4" id="KW-1185">Reference proteome</keyword>
<dbReference type="EMBL" id="JAUSYA010000001">
    <property type="protein sequence ID" value="MDQ0687365.1"/>
    <property type="molecule type" value="Genomic_DNA"/>
</dbReference>
<reference evidence="3 4" key="1">
    <citation type="submission" date="2023-07" db="EMBL/GenBank/DDBJ databases">
        <title>Comparative genomics of wheat-associated soil bacteria to identify genetic determinants of phenazine resistance.</title>
        <authorList>
            <person name="Mouncey N."/>
        </authorList>
    </citation>
    <scope>NUCLEOTIDE SEQUENCE [LARGE SCALE GENOMIC DNA]</scope>
    <source>
        <strain evidence="3 4">W4I19-2</strain>
    </source>
</reference>
<evidence type="ECO:0000256" key="1">
    <source>
        <dbReference type="SAM" id="MobiDB-lite"/>
    </source>
</evidence>
<dbReference type="Proteomes" id="UP001243364">
    <property type="component" value="Unassembled WGS sequence"/>
</dbReference>
<dbReference type="Pfam" id="PF18082">
    <property type="entry name" value="NAT_N"/>
    <property type="match status" value="1"/>
</dbReference>
<protein>
    <recommendedName>
        <fullName evidence="2">N-acyltransferase N-terminal domain-containing protein</fullName>
    </recommendedName>
</protein>
<evidence type="ECO:0000259" key="2">
    <source>
        <dbReference type="Pfam" id="PF18082"/>
    </source>
</evidence>
<evidence type="ECO:0000313" key="3">
    <source>
        <dbReference type="EMBL" id="MDQ0687365.1"/>
    </source>
</evidence>
<evidence type="ECO:0000313" key="4">
    <source>
        <dbReference type="Proteomes" id="UP001243364"/>
    </source>
</evidence>